<dbReference type="OrthoDB" id="9800613at2"/>
<evidence type="ECO:0000256" key="2">
    <source>
        <dbReference type="ARBA" id="ARBA00009477"/>
    </source>
</evidence>
<feature type="coiled-coil region" evidence="3">
    <location>
        <begin position="107"/>
        <end position="134"/>
    </location>
</feature>
<feature type="domain" description="Multidrug resistance protein MdtA-like beta-barrel" evidence="7">
    <location>
        <begin position="213"/>
        <end position="304"/>
    </location>
</feature>
<comment type="subcellular location">
    <subcellularLocation>
        <location evidence="1">Cell envelope</location>
    </subcellularLocation>
</comment>
<dbReference type="Gene3D" id="2.40.30.170">
    <property type="match status" value="1"/>
</dbReference>
<dbReference type="InterPro" id="IPR058627">
    <property type="entry name" value="MdtA-like_C"/>
</dbReference>
<dbReference type="InterPro" id="IPR058626">
    <property type="entry name" value="MdtA-like_b-barrel"/>
</dbReference>
<comment type="similarity">
    <text evidence="2">Belongs to the membrane fusion protein (MFP) (TC 8.A.1) family.</text>
</comment>
<evidence type="ECO:0000259" key="5">
    <source>
        <dbReference type="Pfam" id="PF25876"/>
    </source>
</evidence>
<comment type="caution">
    <text evidence="9">The sequence shown here is derived from an EMBL/GenBank/DDBJ whole genome shotgun (WGS) entry which is preliminary data.</text>
</comment>
<reference evidence="9 10" key="1">
    <citation type="submission" date="2018-12" db="EMBL/GenBank/DDBJ databases">
        <authorList>
            <person name="Yang Y."/>
        </authorList>
    </citation>
    <scope>NUCLEOTIDE SEQUENCE [LARGE SCALE GENOMIC DNA]</scope>
    <source>
        <strain evidence="9 10">GSF71</strain>
    </source>
</reference>
<dbReference type="SUPFAM" id="SSF111369">
    <property type="entry name" value="HlyD-like secretion proteins"/>
    <property type="match status" value="1"/>
</dbReference>
<dbReference type="Pfam" id="PF25944">
    <property type="entry name" value="Beta-barrel_RND"/>
    <property type="match status" value="1"/>
</dbReference>
<dbReference type="Pfam" id="PF25876">
    <property type="entry name" value="HH_MFP_RND"/>
    <property type="match status" value="1"/>
</dbReference>
<dbReference type="FunFam" id="2.40.420.20:FF:000001">
    <property type="entry name" value="Efflux RND transporter periplasmic adaptor subunit"/>
    <property type="match status" value="1"/>
</dbReference>
<evidence type="ECO:0000259" key="7">
    <source>
        <dbReference type="Pfam" id="PF25944"/>
    </source>
</evidence>
<evidence type="ECO:0000259" key="8">
    <source>
        <dbReference type="Pfam" id="PF25967"/>
    </source>
</evidence>
<evidence type="ECO:0000313" key="10">
    <source>
        <dbReference type="Proteomes" id="UP000280346"/>
    </source>
</evidence>
<keyword evidence="10" id="KW-1185">Reference proteome</keyword>
<dbReference type="GO" id="GO:0046677">
    <property type="term" value="P:response to antibiotic"/>
    <property type="evidence" value="ECO:0007669"/>
    <property type="project" value="TreeGrafter"/>
</dbReference>
<keyword evidence="3" id="KW-0175">Coiled coil</keyword>
<evidence type="ECO:0000256" key="4">
    <source>
        <dbReference type="SAM" id="SignalP"/>
    </source>
</evidence>
<dbReference type="InterPro" id="IPR058625">
    <property type="entry name" value="MdtA-like_BSH"/>
</dbReference>
<dbReference type="Proteomes" id="UP000280346">
    <property type="component" value="Unassembled WGS sequence"/>
</dbReference>
<dbReference type="NCBIfam" id="TIGR01730">
    <property type="entry name" value="RND_mfp"/>
    <property type="match status" value="1"/>
</dbReference>
<protein>
    <submittedName>
        <fullName evidence="9">Efflux RND transporter periplasmic adaptor subunit</fullName>
    </submittedName>
</protein>
<sequence>MSKANRMTALAATALLGLALAGCQKQQGQASAQPAAPPPVEVGVATIEPKPLPVIAELPGRTTAYRVAEVRPQVNGIILKRMFREGADVKAGDQLYQIDPATYQAALASAQADLQKAEANMQAARNKAARYGDLIKNSVVSRQDFDDVNALLKQNEAQVASAKAAVDLARINLDYTKVFAPISGRIGKSAVTEGALVMANQATVLATIQQLDPLFVDVTQTAAELMRLRQDLASGRIQSPDQGKAAVTLFLNNGGAPYSGKGELQFSDVTVDQGTSSVQLRAVFPNPNLSLLPGLFVRARIEQGVVEGAITVPQAALARRPDGGAYVWVVGDDNKVSQRSVTTERAIGSVWLVSDGLKTGEKIVVEGLQKIKPGAEVKTVPTRVASAALPQAPLPQAR</sequence>
<dbReference type="Pfam" id="PF25917">
    <property type="entry name" value="BSH_RND"/>
    <property type="match status" value="1"/>
</dbReference>
<evidence type="ECO:0000259" key="6">
    <source>
        <dbReference type="Pfam" id="PF25917"/>
    </source>
</evidence>
<keyword evidence="4" id="KW-0732">Signal</keyword>
<dbReference type="AlphaFoldDB" id="A0A433J689"/>
<dbReference type="PROSITE" id="PS51257">
    <property type="entry name" value="PROKAR_LIPOPROTEIN"/>
    <property type="match status" value="1"/>
</dbReference>
<feature type="domain" description="Multidrug resistance protein MdtA-like C-terminal permuted SH3" evidence="8">
    <location>
        <begin position="309"/>
        <end position="370"/>
    </location>
</feature>
<feature type="signal peptide" evidence="4">
    <location>
        <begin position="1"/>
        <end position="21"/>
    </location>
</feature>
<dbReference type="InterPro" id="IPR006143">
    <property type="entry name" value="RND_pump_MFP"/>
</dbReference>
<dbReference type="EMBL" id="RZIJ01000014">
    <property type="protein sequence ID" value="RUQ68460.1"/>
    <property type="molecule type" value="Genomic_DNA"/>
</dbReference>
<gene>
    <name evidence="9" type="ORF">EJ913_17680</name>
</gene>
<feature type="domain" description="Multidrug resistance protein MdtA-like alpha-helical hairpin" evidence="5">
    <location>
        <begin position="107"/>
        <end position="176"/>
    </location>
</feature>
<evidence type="ECO:0000313" key="9">
    <source>
        <dbReference type="EMBL" id="RUQ68460.1"/>
    </source>
</evidence>
<dbReference type="Gene3D" id="1.10.287.470">
    <property type="entry name" value="Helix hairpin bin"/>
    <property type="match status" value="1"/>
</dbReference>
<name>A0A433J689_9PROT</name>
<feature type="domain" description="Multidrug resistance protein MdtA-like barrel-sandwich hybrid" evidence="6">
    <location>
        <begin position="66"/>
        <end position="209"/>
    </location>
</feature>
<proteinExistence type="inferred from homology"/>
<dbReference type="Gene3D" id="2.40.50.100">
    <property type="match status" value="1"/>
</dbReference>
<evidence type="ECO:0000256" key="1">
    <source>
        <dbReference type="ARBA" id="ARBA00004196"/>
    </source>
</evidence>
<dbReference type="PANTHER" id="PTHR30158:SF3">
    <property type="entry name" value="MULTIDRUG EFFLUX PUMP SUBUNIT ACRA-RELATED"/>
    <property type="match status" value="1"/>
</dbReference>
<dbReference type="InterPro" id="IPR058624">
    <property type="entry name" value="MdtA-like_HH"/>
</dbReference>
<evidence type="ECO:0000256" key="3">
    <source>
        <dbReference type="SAM" id="Coils"/>
    </source>
</evidence>
<dbReference type="GO" id="GO:0005886">
    <property type="term" value="C:plasma membrane"/>
    <property type="evidence" value="ECO:0007669"/>
    <property type="project" value="UniProtKB-SubCell"/>
</dbReference>
<dbReference type="RefSeq" id="WP_127000243.1">
    <property type="nucleotide sequence ID" value="NZ_CP173194.1"/>
</dbReference>
<dbReference type="Gene3D" id="2.40.420.20">
    <property type="match status" value="1"/>
</dbReference>
<dbReference type="PANTHER" id="PTHR30158">
    <property type="entry name" value="ACRA/E-RELATED COMPONENT OF DRUG EFFLUX TRANSPORTER"/>
    <property type="match status" value="1"/>
</dbReference>
<dbReference type="GO" id="GO:0022857">
    <property type="term" value="F:transmembrane transporter activity"/>
    <property type="evidence" value="ECO:0007669"/>
    <property type="project" value="InterPro"/>
</dbReference>
<accession>A0A433J689</accession>
<feature type="chain" id="PRO_5019309338" evidence="4">
    <location>
        <begin position="22"/>
        <end position="398"/>
    </location>
</feature>
<dbReference type="Pfam" id="PF25967">
    <property type="entry name" value="RND-MFP_C"/>
    <property type="match status" value="1"/>
</dbReference>
<organism evidence="9 10">
    <name type="scientific">Azospirillum doebereinerae</name>
    <dbReference type="NCBI Taxonomy" id="92933"/>
    <lineage>
        <taxon>Bacteria</taxon>
        <taxon>Pseudomonadati</taxon>
        <taxon>Pseudomonadota</taxon>
        <taxon>Alphaproteobacteria</taxon>
        <taxon>Rhodospirillales</taxon>
        <taxon>Azospirillaceae</taxon>
        <taxon>Azospirillum</taxon>
    </lineage>
</organism>